<dbReference type="EMBL" id="JABMJE010000118">
    <property type="protein sequence ID" value="NQS78642.1"/>
    <property type="molecule type" value="Genomic_DNA"/>
</dbReference>
<gene>
    <name evidence="2" type="ORF">HQQ74_08080</name>
</gene>
<organism evidence="2 3">
    <name type="scientific">Methanoculleus bourgensis</name>
    <dbReference type="NCBI Taxonomy" id="83986"/>
    <lineage>
        <taxon>Archaea</taxon>
        <taxon>Methanobacteriati</taxon>
        <taxon>Methanobacteriota</taxon>
        <taxon>Stenosarchaea group</taxon>
        <taxon>Methanomicrobia</taxon>
        <taxon>Methanomicrobiales</taxon>
        <taxon>Methanomicrobiaceae</taxon>
        <taxon>Methanoculleus</taxon>
    </lineage>
</organism>
<dbReference type="AlphaFoldDB" id="A0A8T7H4F3"/>
<evidence type="ECO:0000256" key="1">
    <source>
        <dbReference type="SAM" id="Phobius"/>
    </source>
</evidence>
<evidence type="ECO:0000313" key="3">
    <source>
        <dbReference type="Proteomes" id="UP000737555"/>
    </source>
</evidence>
<reference evidence="2" key="1">
    <citation type="submission" date="2020-05" db="EMBL/GenBank/DDBJ databases">
        <title>The first insight into the ecology of ammonia-tolerant syntrophic propionate oxidizing bacteria.</title>
        <authorList>
            <person name="Singh A."/>
            <person name="Schnurer A."/>
            <person name="Westerholm M."/>
        </authorList>
    </citation>
    <scope>NUCLEOTIDE SEQUENCE</scope>
    <source>
        <strain evidence="2">MAG54</strain>
    </source>
</reference>
<keyword evidence="1" id="KW-0812">Transmembrane</keyword>
<protein>
    <submittedName>
        <fullName evidence="2">Uncharacterized protein</fullName>
    </submittedName>
</protein>
<keyword evidence="1" id="KW-1133">Transmembrane helix</keyword>
<accession>A0A8T7H4F3</accession>
<comment type="caution">
    <text evidence="2">The sequence shown here is derived from an EMBL/GenBank/DDBJ whole genome shotgun (WGS) entry which is preliminary data.</text>
</comment>
<feature type="transmembrane region" description="Helical" evidence="1">
    <location>
        <begin position="12"/>
        <end position="33"/>
    </location>
</feature>
<name>A0A8T7H4F3_9EURY</name>
<evidence type="ECO:0000313" key="2">
    <source>
        <dbReference type="EMBL" id="NQS78642.1"/>
    </source>
</evidence>
<sequence length="177" mass="18557">MKRGPISTGTATVCAIGIAAVLTIAVSAVLLLVPGEGAPDTGAAQTLSALPVEVVAGYRDGGSADAPVIRISGTQNAINLTACRVYLIDPKGALYEVETAILRNATLGEGMTAYIFHFPVDDLPTASGYWITDEPEMVFSAAYHPGVHPFSPGGQWRLVVYDPGSMKNRVDQVLQIT</sequence>
<dbReference type="Proteomes" id="UP000737555">
    <property type="component" value="Unassembled WGS sequence"/>
</dbReference>
<proteinExistence type="predicted"/>
<keyword evidence="1" id="KW-0472">Membrane</keyword>